<sequence>MDSIGVTGLGIVTKLKTIVEQCCSGLKDNEDTQDPKTLVMTVKHTDYHPTVNRVSTTCGHLHAREFEGKVSKTEEVNGGAGRPKPKKFNPKAVNAPFKSPVLPQPSTACLGSGPANHPIAPMLNSGSESDSPLDKESSTKKRPATTVPKKQAQARPAC</sequence>
<dbReference type="KEGG" id="mlr:MELLADRAFT_104595"/>
<evidence type="ECO:0000313" key="3">
    <source>
        <dbReference type="Proteomes" id="UP000001072"/>
    </source>
</evidence>
<keyword evidence="3" id="KW-1185">Reference proteome</keyword>
<protein>
    <submittedName>
        <fullName evidence="2">Uncharacterized protein</fullName>
    </submittedName>
</protein>
<name>F4RF87_MELLP</name>
<organism evidence="3">
    <name type="scientific">Melampsora larici-populina (strain 98AG31 / pathotype 3-4-7)</name>
    <name type="common">Poplar leaf rust fungus</name>
    <dbReference type="NCBI Taxonomy" id="747676"/>
    <lineage>
        <taxon>Eukaryota</taxon>
        <taxon>Fungi</taxon>
        <taxon>Dikarya</taxon>
        <taxon>Basidiomycota</taxon>
        <taxon>Pucciniomycotina</taxon>
        <taxon>Pucciniomycetes</taxon>
        <taxon>Pucciniales</taxon>
        <taxon>Melampsoraceae</taxon>
        <taxon>Melampsora</taxon>
    </lineage>
</organism>
<reference evidence="3" key="1">
    <citation type="journal article" date="2011" name="Proc. Natl. Acad. Sci. U.S.A.">
        <title>Obligate biotrophy features unraveled by the genomic analysis of rust fungi.</title>
        <authorList>
            <person name="Duplessis S."/>
            <person name="Cuomo C.A."/>
            <person name="Lin Y.-C."/>
            <person name="Aerts A."/>
            <person name="Tisserant E."/>
            <person name="Veneault-Fourrey C."/>
            <person name="Joly D.L."/>
            <person name="Hacquard S."/>
            <person name="Amselem J."/>
            <person name="Cantarel B.L."/>
            <person name="Chiu R."/>
            <person name="Coutinho P.M."/>
            <person name="Feau N."/>
            <person name="Field M."/>
            <person name="Frey P."/>
            <person name="Gelhaye E."/>
            <person name="Goldberg J."/>
            <person name="Grabherr M.G."/>
            <person name="Kodira C.D."/>
            <person name="Kohler A."/>
            <person name="Kuees U."/>
            <person name="Lindquist E.A."/>
            <person name="Lucas S.M."/>
            <person name="Mago R."/>
            <person name="Mauceli E."/>
            <person name="Morin E."/>
            <person name="Murat C."/>
            <person name="Pangilinan J.L."/>
            <person name="Park R."/>
            <person name="Pearson M."/>
            <person name="Quesneville H."/>
            <person name="Rouhier N."/>
            <person name="Sakthikumar S."/>
            <person name="Salamov A.A."/>
            <person name="Schmutz J."/>
            <person name="Selles B."/>
            <person name="Shapiro H."/>
            <person name="Tanguay P."/>
            <person name="Tuskan G.A."/>
            <person name="Henrissat B."/>
            <person name="Van de Peer Y."/>
            <person name="Rouze P."/>
            <person name="Ellis J.G."/>
            <person name="Dodds P.N."/>
            <person name="Schein J.E."/>
            <person name="Zhong S."/>
            <person name="Hamelin R.C."/>
            <person name="Grigoriev I.V."/>
            <person name="Szabo L.J."/>
            <person name="Martin F."/>
        </authorList>
    </citation>
    <scope>NUCLEOTIDE SEQUENCE [LARGE SCALE GENOMIC DNA]</scope>
    <source>
        <strain evidence="3">98AG31 / pathotype 3-4-7</strain>
    </source>
</reference>
<dbReference type="AlphaFoldDB" id="F4RF87"/>
<evidence type="ECO:0000256" key="1">
    <source>
        <dbReference type="SAM" id="MobiDB-lite"/>
    </source>
</evidence>
<proteinExistence type="predicted"/>
<evidence type="ECO:0000313" key="2">
    <source>
        <dbReference type="EMBL" id="EGG08770.1"/>
    </source>
</evidence>
<dbReference type="RefSeq" id="XP_007407744.1">
    <property type="nucleotide sequence ID" value="XM_007407682.1"/>
</dbReference>
<gene>
    <name evidence="2" type="ORF">MELLADRAFT_104595</name>
</gene>
<dbReference type="GeneID" id="18922334"/>
<dbReference type="Proteomes" id="UP000001072">
    <property type="component" value="Unassembled WGS sequence"/>
</dbReference>
<feature type="region of interest" description="Disordered" evidence="1">
    <location>
        <begin position="69"/>
        <end position="158"/>
    </location>
</feature>
<dbReference type="EMBL" id="GL883099">
    <property type="protein sequence ID" value="EGG08770.1"/>
    <property type="molecule type" value="Genomic_DNA"/>
</dbReference>
<accession>F4RF87</accession>
<dbReference type="HOGENOM" id="CLU_1669764_0_0_1"/>
<dbReference type="VEuPathDB" id="FungiDB:MELLADRAFT_104595"/>
<dbReference type="InParanoid" id="F4RF87"/>